<dbReference type="InterPro" id="IPR025332">
    <property type="entry name" value="DUF4238"/>
</dbReference>
<organism evidence="1 2">
    <name type="scientific">Linnemannia gamsii</name>
    <dbReference type="NCBI Taxonomy" id="64522"/>
    <lineage>
        <taxon>Eukaryota</taxon>
        <taxon>Fungi</taxon>
        <taxon>Fungi incertae sedis</taxon>
        <taxon>Mucoromycota</taxon>
        <taxon>Mortierellomycotina</taxon>
        <taxon>Mortierellomycetes</taxon>
        <taxon>Mortierellales</taxon>
        <taxon>Mortierellaceae</taxon>
        <taxon>Linnemannia</taxon>
    </lineage>
</organism>
<dbReference type="EMBL" id="JAAAIN010000497">
    <property type="protein sequence ID" value="KAG0313712.1"/>
    <property type="molecule type" value="Genomic_DNA"/>
</dbReference>
<keyword evidence="2" id="KW-1185">Reference proteome</keyword>
<evidence type="ECO:0000313" key="1">
    <source>
        <dbReference type="EMBL" id="KAG0313712.1"/>
    </source>
</evidence>
<sequence>MLEKLLARFRSLLRPPDAVFTEKLPDKVEWNPFVIVFFMHMLTEIGFGYKDSIPHDIREIHHRALAIDFISAIKVERPDVIHFCLQLDPFPPSSLQPEPSPLQSSLQPKPQFHHYIPRFILRTFADNFSFSKAEFITDTSNPGLSGFKLGRPSKHRRSDRPRCDINVYRVVDHTTTPTDVARAYGAEDMYRDITEADCMKFEKLLGKLECASATFIRRISTDEQDLSLTRAQLADMKKFLIVMMYRSDHRRSQYSEQRFDPLTKMSIKKHMKHNKISTIQAVWFENLKWLIDTPAEGIFEEFQKAMVMRGKSKVVTLSSPYKGPIHASELEDFGVMMTQSIACIWEAPAGSEFILSEGCFGSWEGDIGIQFHNIFIVSPRFAIVLVNKLYLESRTEKNPRWTSLFGDKLHVYPETIYKKGPPPKDLDPTIHFALDDVFKYKRIVIAKEDVYKVNGIILDARRQFLTYKSRASMYKSLRYYDKVKRTMFHDCHDYSILRRTLFADLNRTHPVNQ</sequence>
<dbReference type="OrthoDB" id="5340163at2759"/>
<gene>
    <name evidence="1" type="ORF">BGZ97_009977</name>
</gene>
<dbReference type="Proteomes" id="UP000823405">
    <property type="component" value="Unassembled WGS sequence"/>
</dbReference>
<evidence type="ECO:0000313" key="2">
    <source>
        <dbReference type="Proteomes" id="UP000823405"/>
    </source>
</evidence>
<name>A0A9P6R6H8_9FUNG</name>
<protein>
    <submittedName>
        <fullName evidence="1">Uncharacterized protein</fullName>
    </submittedName>
</protein>
<comment type="caution">
    <text evidence="1">The sequence shown here is derived from an EMBL/GenBank/DDBJ whole genome shotgun (WGS) entry which is preliminary data.</text>
</comment>
<dbReference type="Pfam" id="PF14022">
    <property type="entry name" value="DUF4238"/>
    <property type="match status" value="1"/>
</dbReference>
<reference evidence="1" key="1">
    <citation type="journal article" date="2020" name="Fungal Divers.">
        <title>Resolving the Mortierellaceae phylogeny through synthesis of multi-gene phylogenetics and phylogenomics.</title>
        <authorList>
            <person name="Vandepol N."/>
            <person name="Liber J."/>
            <person name="Desiro A."/>
            <person name="Na H."/>
            <person name="Kennedy M."/>
            <person name="Barry K."/>
            <person name="Grigoriev I.V."/>
            <person name="Miller A.N."/>
            <person name="O'Donnell K."/>
            <person name="Stajich J.E."/>
            <person name="Bonito G."/>
        </authorList>
    </citation>
    <scope>NUCLEOTIDE SEQUENCE</scope>
    <source>
        <strain evidence="1">NVP60</strain>
    </source>
</reference>
<accession>A0A9P6R6H8</accession>
<dbReference type="AlphaFoldDB" id="A0A9P6R6H8"/>
<proteinExistence type="predicted"/>